<evidence type="ECO:0000313" key="2">
    <source>
        <dbReference type="Proteomes" id="UP000494165"/>
    </source>
</evidence>
<name>A0A8S1CV65_9INSE</name>
<keyword evidence="2" id="KW-1185">Reference proteome</keyword>
<organism evidence="1 2">
    <name type="scientific">Cloeon dipterum</name>
    <dbReference type="NCBI Taxonomy" id="197152"/>
    <lineage>
        <taxon>Eukaryota</taxon>
        <taxon>Metazoa</taxon>
        <taxon>Ecdysozoa</taxon>
        <taxon>Arthropoda</taxon>
        <taxon>Hexapoda</taxon>
        <taxon>Insecta</taxon>
        <taxon>Pterygota</taxon>
        <taxon>Palaeoptera</taxon>
        <taxon>Ephemeroptera</taxon>
        <taxon>Pisciforma</taxon>
        <taxon>Baetidae</taxon>
        <taxon>Cloeon</taxon>
    </lineage>
</organism>
<protein>
    <submittedName>
        <fullName evidence="1">Uncharacterized protein</fullName>
    </submittedName>
</protein>
<proteinExistence type="predicted"/>
<dbReference type="AlphaFoldDB" id="A0A8S1CV65"/>
<reference evidence="1 2" key="1">
    <citation type="submission" date="2020-04" db="EMBL/GenBank/DDBJ databases">
        <authorList>
            <person name="Alioto T."/>
            <person name="Alioto T."/>
            <person name="Gomez Garrido J."/>
        </authorList>
    </citation>
    <scope>NUCLEOTIDE SEQUENCE [LARGE SCALE GENOMIC DNA]</scope>
</reference>
<accession>A0A8S1CV65</accession>
<gene>
    <name evidence="1" type="ORF">CLODIP_2_CD02390</name>
</gene>
<dbReference type="EMBL" id="CADEPI010000102">
    <property type="protein sequence ID" value="CAB3374648.1"/>
    <property type="molecule type" value="Genomic_DNA"/>
</dbReference>
<dbReference type="Proteomes" id="UP000494165">
    <property type="component" value="Unassembled WGS sequence"/>
</dbReference>
<comment type="caution">
    <text evidence="1">The sequence shown here is derived from an EMBL/GenBank/DDBJ whole genome shotgun (WGS) entry which is preliminary data.</text>
</comment>
<sequence length="381" mass="43118">MLSQGAAAGPSSVIQENCLCCTESKSNLVQVRKIDGSGPKYICANCEVRERLTVAKLAEKIGSVDLTNKIKEIDIFKTFDIAGEIDVNNVFLGYLEFEISDVNSKEIPSNSTTKQHNVDKIKNESCKENYDPSHDIFFLNEIFMCPTMGCDEYFLLEHVEEFCAHIVKTHLWRRVPQISPPKKPKTAENQPDVVAEPSGSKKVCLYCFEHNTDVIIVREKLTVAKLMEKINKKNGIKVNLQSIRNMKFLQPYKIPEDFSVSDVSDVTLGFWELEKCPICTNDVSRNVSIEKHIQANHPERGIVRHENSCETRCPHQGCKEVHKSRCAMITLHCSSFCSVQSRDVPCIIDLIKLDLFASTLWQSTQTDSHSISQNEVKCSRN</sequence>
<evidence type="ECO:0000313" key="1">
    <source>
        <dbReference type="EMBL" id="CAB3374648.1"/>
    </source>
</evidence>